<reference evidence="3" key="1">
    <citation type="journal article" date="2019" name="Int. J. Syst. Evol. Microbiol.">
        <title>The Global Catalogue of Microorganisms (GCM) 10K type strain sequencing project: providing services to taxonomists for standard genome sequencing and annotation.</title>
        <authorList>
            <consortium name="The Broad Institute Genomics Platform"/>
            <consortium name="The Broad Institute Genome Sequencing Center for Infectious Disease"/>
            <person name="Wu L."/>
            <person name="Ma J."/>
        </authorList>
    </citation>
    <scope>NUCLEOTIDE SEQUENCE [LARGE SCALE GENOMIC DNA]</scope>
    <source>
        <strain evidence="3">JCM 17111</strain>
    </source>
</reference>
<dbReference type="EMBL" id="BAABCY010000060">
    <property type="protein sequence ID" value="GAA3571631.1"/>
    <property type="molecule type" value="Genomic_DNA"/>
</dbReference>
<name>A0ABP6XS53_9FLAO</name>
<evidence type="ECO:0000313" key="3">
    <source>
        <dbReference type="Proteomes" id="UP001500954"/>
    </source>
</evidence>
<feature type="domain" description="Methyltransferase FkbM" evidence="1">
    <location>
        <begin position="70"/>
        <end position="222"/>
    </location>
</feature>
<dbReference type="InterPro" id="IPR029063">
    <property type="entry name" value="SAM-dependent_MTases_sf"/>
</dbReference>
<evidence type="ECO:0000259" key="1">
    <source>
        <dbReference type="Pfam" id="PF05050"/>
    </source>
</evidence>
<accession>A0ABP6XS53</accession>
<organism evidence="2 3">
    <name type="scientific">Snuella lapsa</name>
    <dbReference type="NCBI Taxonomy" id="870481"/>
    <lineage>
        <taxon>Bacteria</taxon>
        <taxon>Pseudomonadati</taxon>
        <taxon>Bacteroidota</taxon>
        <taxon>Flavobacteriia</taxon>
        <taxon>Flavobacteriales</taxon>
        <taxon>Flavobacteriaceae</taxon>
        <taxon>Snuella</taxon>
    </lineage>
</organism>
<dbReference type="NCBIfam" id="TIGR01444">
    <property type="entry name" value="fkbM_fam"/>
    <property type="match status" value="1"/>
</dbReference>
<dbReference type="Gene3D" id="3.40.50.150">
    <property type="entry name" value="Vaccinia Virus protein VP39"/>
    <property type="match status" value="1"/>
</dbReference>
<dbReference type="PANTHER" id="PTHR34203:SF15">
    <property type="entry name" value="SLL1173 PROTEIN"/>
    <property type="match status" value="1"/>
</dbReference>
<dbReference type="PANTHER" id="PTHR34203">
    <property type="entry name" value="METHYLTRANSFERASE, FKBM FAMILY PROTEIN"/>
    <property type="match status" value="1"/>
</dbReference>
<proteinExistence type="predicted"/>
<dbReference type="SUPFAM" id="SSF53335">
    <property type="entry name" value="S-adenosyl-L-methionine-dependent methyltransferases"/>
    <property type="match status" value="1"/>
</dbReference>
<dbReference type="InterPro" id="IPR006342">
    <property type="entry name" value="FkbM_mtfrase"/>
</dbReference>
<dbReference type="InterPro" id="IPR052514">
    <property type="entry name" value="SAM-dependent_MTase"/>
</dbReference>
<gene>
    <name evidence="2" type="ORF">GCM10022395_21300</name>
</gene>
<dbReference type="Proteomes" id="UP001500954">
    <property type="component" value="Unassembled WGS sequence"/>
</dbReference>
<comment type="caution">
    <text evidence="2">The sequence shown here is derived from an EMBL/GenBank/DDBJ whole genome shotgun (WGS) entry which is preliminary data.</text>
</comment>
<protein>
    <recommendedName>
        <fullName evidence="1">Methyltransferase FkbM domain-containing protein</fullName>
    </recommendedName>
</protein>
<evidence type="ECO:0000313" key="2">
    <source>
        <dbReference type="EMBL" id="GAA3571631.1"/>
    </source>
</evidence>
<keyword evidence="3" id="KW-1185">Reference proteome</keyword>
<sequence>MLFRGKKSYREVSGKVKKVYGGYDMGFWFFGSIQDVAKAKGKGVESTLLNNSIEIIKTYKACQDDCVVFDIGANFGFLSLVWAQSVSKNGGCVHAFEPNPTVFKSFQKSIVKNDLEVVIAANHAALGNENKIIDLYLSNTTSNVLESIHSGVKTQVDMFRLDSYVQNNSVNRCDLIKIDVDGIELDILKGAEETLKAFEPIFVVETNSDMRIVDFFKSHGYEVLDMNLQPFKDGDSLPVNVFCVPKQV</sequence>
<dbReference type="Pfam" id="PF05050">
    <property type="entry name" value="Methyltransf_21"/>
    <property type="match status" value="1"/>
</dbReference>